<protein>
    <submittedName>
        <fullName evidence="9">Sugar transferase, PEP-CTERM system associated/exopolysaccharide biosynthesis polyprenyl glycosylphosphotransferase</fullName>
    </submittedName>
</protein>
<dbReference type="GO" id="GO:0089702">
    <property type="term" value="F:undecaprenyl-phosphate glucose phosphotransferase activity"/>
    <property type="evidence" value="ECO:0007669"/>
    <property type="project" value="TreeGrafter"/>
</dbReference>
<feature type="domain" description="Bacterial sugar transferase" evidence="8">
    <location>
        <begin position="261"/>
        <end position="443"/>
    </location>
</feature>
<dbReference type="NCBIfam" id="TIGR03025">
    <property type="entry name" value="EPS_sugtrans"/>
    <property type="match status" value="1"/>
</dbReference>
<evidence type="ECO:0000256" key="1">
    <source>
        <dbReference type="ARBA" id="ARBA00004141"/>
    </source>
</evidence>
<feature type="transmembrane region" description="Helical" evidence="7">
    <location>
        <begin position="7"/>
        <end position="29"/>
    </location>
</feature>
<keyword evidence="5 7" id="KW-1133">Transmembrane helix</keyword>
<feature type="transmembrane region" description="Helical" evidence="7">
    <location>
        <begin position="41"/>
        <end position="60"/>
    </location>
</feature>
<evidence type="ECO:0000313" key="9">
    <source>
        <dbReference type="EMBL" id="SHN54475.1"/>
    </source>
</evidence>
<dbReference type="InterPro" id="IPR017475">
    <property type="entry name" value="EPS_sugar_tfrase"/>
</dbReference>
<evidence type="ECO:0000256" key="5">
    <source>
        <dbReference type="ARBA" id="ARBA00022989"/>
    </source>
</evidence>
<dbReference type="PANTHER" id="PTHR30576">
    <property type="entry name" value="COLANIC BIOSYNTHESIS UDP-GLUCOSE LIPID CARRIER TRANSFERASE"/>
    <property type="match status" value="1"/>
</dbReference>
<evidence type="ECO:0000256" key="6">
    <source>
        <dbReference type="ARBA" id="ARBA00023136"/>
    </source>
</evidence>
<dbReference type="AlphaFoldDB" id="A0A1M7S7W4"/>
<dbReference type="STRING" id="1121455.SAMN02745728_00542"/>
<evidence type="ECO:0000259" key="8">
    <source>
        <dbReference type="Pfam" id="PF02397"/>
    </source>
</evidence>
<dbReference type="Proteomes" id="UP000186469">
    <property type="component" value="Unassembled WGS sequence"/>
</dbReference>
<evidence type="ECO:0000256" key="3">
    <source>
        <dbReference type="ARBA" id="ARBA00022679"/>
    </source>
</evidence>
<keyword evidence="3 9" id="KW-0808">Transferase</keyword>
<feature type="transmembrane region" description="Helical" evidence="7">
    <location>
        <begin position="104"/>
        <end position="123"/>
    </location>
</feature>
<feature type="transmembrane region" description="Helical" evidence="7">
    <location>
        <begin position="264"/>
        <end position="287"/>
    </location>
</feature>
<organism evidence="9 10">
    <name type="scientific">Desulfovibrio litoralis DSM 11393</name>
    <dbReference type="NCBI Taxonomy" id="1121455"/>
    <lineage>
        <taxon>Bacteria</taxon>
        <taxon>Pseudomonadati</taxon>
        <taxon>Thermodesulfobacteriota</taxon>
        <taxon>Desulfovibrionia</taxon>
        <taxon>Desulfovibrionales</taxon>
        <taxon>Desulfovibrionaceae</taxon>
        <taxon>Desulfovibrio</taxon>
    </lineage>
</organism>
<accession>A0A1M7S7W4</accession>
<feature type="transmembrane region" description="Helical" evidence="7">
    <location>
        <begin position="72"/>
        <end position="92"/>
    </location>
</feature>
<dbReference type="GO" id="GO:0009242">
    <property type="term" value="P:colanic acid biosynthetic process"/>
    <property type="evidence" value="ECO:0007669"/>
    <property type="project" value="TreeGrafter"/>
</dbReference>
<sequence>MDGSRKFWFILLDIFCILFALEIAAVFLLPQDWSLLTDYTGATTFTVLLFMLSFYIMDCYNIGHEDVKDSMIRLGMGIFIGTLLTTGLFYFLDNWRFPRTLFLIQMFLNMLFAGVWRLIYIHFSSKLLKKQRVLLLGVSQADRVAGLLKKYAPDAELVGYLGAECIDDVNAGQHLGSVNDVLSIIEQRKVTRVIMLDEGLLSPKLAKELFNARLSGLGVDDMFSLYQRLTKRIPVDLINDNWLLHQDGFNLNVHKTARRFKRAFDILISTFMFILLLPFLAIVALIIRLETPGSPIYTQKRVGLQGKIFTVYKLRSMGVDAEKDGAKWAEKSDPRVTRVGRFIRKTRIDELPQLFNVLKGDMSLIGPRPERPEFVAELEKQIPYFYVRHSVKPGITGWAQVLYPYGSSLEDARYKLEYDFYYIKYLSTLLEIKIILKTIGVVLFPKGAR</sequence>
<evidence type="ECO:0000256" key="7">
    <source>
        <dbReference type="SAM" id="Phobius"/>
    </source>
</evidence>
<dbReference type="Pfam" id="PF02397">
    <property type="entry name" value="Bac_transf"/>
    <property type="match status" value="1"/>
</dbReference>
<evidence type="ECO:0000256" key="2">
    <source>
        <dbReference type="ARBA" id="ARBA00006464"/>
    </source>
</evidence>
<dbReference type="RefSeq" id="WP_072696249.1">
    <property type="nucleotide sequence ID" value="NZ_FRDI01000003.1"/>
</dbReference>
<keyword evidence="4 7" id="KW-0812">Transmembrane</keyword>
<comment type="subcellular location">
    <subcellularLocation>
        <location evidence="1">Membrane</location>
        <topology evidence="1">Multi-pass membrane protein</topology>
    </subcellularLocation>
</comment>
<name>A0A1M7S7W4_9BACT</name>
<dbReference type="InterPro" id="IPR003362">
    <property type="entry name" value="Bact_transf"/>
</dbReference>
<dbReference type="OrthoDB" id="9808602at2"/>
<evidence type="ECO:0000256" key="4">
    <source>
        <dbReference type="ARBA" id="ARBA00022692"/>
    </source>
</evidence>
<dbReference type="GO" id="GO:0016020">
    <property type="term" value="C:membrane"/>
    <property type="evidence" value="ECO:0007669"/>
    <property type="project" value="UniProtKB-SubCell"/>
</dbReference>
<keyword evidence="6 7" id="KW-0472">Membrane</keyword>
<gene>
    <name evidence="9" type="ORF">SAMN02745728_00542</name>
</gene>
<keyword evidence="10" id="KW-1185">Reference proteome</keyword>
<dbReference type="EMBL" id="FRDI01000003">
    <property type="protein sequence ID" value="SHN54475.1"/>
    <property type="molecule type" value="Genomic_DNA"/>
</dbReference>
<reference evidence="9 10" key="1">
    <citation type="submission" date="2016-12" db="EMBL/GenBank/DDBJ databases">
        <authorList>
            <person name="Song W.-J."/>
            <person name="Kurnit D.M."/>
        </authorList>
    </citation>
    <scope>NUCLEOTIDE SEQUENCE [LARGE SCALE GENOMIC DNA]</scope>
    <source>
        <strain evidence="9 10">DSM 11393</strain>
    </source>
</reference>
<dbReference type="NCBIfam" id="TIGR03013">
    <property type="entry name" value="EpsB_2"/>
    <property type="match status" value="1"/>
</dbReference>
<dbReference type="PANTHER" id="PTHR30576:SF21">
    <property type="entry name" value="UDP-GLUCOSE:UNDECAPRENYL-PHOSPHATE GLUCOSE-1-PHOSPHATE TRANSFERASE"/>
    <property type="match status" value="1"/>
</dbReference>
<dbReference type="InterPro" id="IPR017464">
    <property type="entry name" value="Sugar_tfrase_EpsB_2"/>
</dbReference>
<evidence type="ECO:0000313" key="10">
    <source>
        <dbReference type="Proteomes" id="UP000186469"/>
    </source>
</evidence>
<proteinExistence type="inferred from homology"/>
<comment type="similarity">
    <text evidence="2">Belongs to the bacterial sugar transferase family.</text>
</comment>